<dbReference type="InterPro" id="IPR025895">
    <property type="entry name" value="LAM_C_dom"/>
</dbReference>
<accession>A0A8J6QS00</accession>
<evidence type="ECO:0000259" key="13">
    <source>
        <dbReference type="PROSITE" id="PS51918"/>
    </source>
</evidence>
<keyword evidence="5" id="KW-0949">S-adenosyl-L-methionine</keyword>
<organism evidence="14 15">
    <name type="scientific">Pelovirga terrestris</name>
    <dbReference type="NCBI Taxonomy" id="2771352"/>
    <lineage>
        <taxon>Bacteria</taxon>
        <taxon>Pseudomonadati</taxon>
        <taxon>Thermodesulfobacteriota</taxon>
        <taxon>Desulfuromonadia</taxon>
        <taxon>Geobacterales</taxon>
        <taxon>Geobacteraceae</taxon>
        <taxon>Pelovirga</taxon>
    </lineage>
</organism>
<dbReference type="PIRSF" id="PIRSF004911">
    <property type="entry name" value="DUF160"/>
    <property type="match status" value="1"/>
</dbReference>
<name>A0A8J6QS00_9BACT</name>
<feature type="binding site" evidence="11">
    <location>
        <position position="106"/>
    </location>
    <ligand>
        <name>[4Fe-4S] cluster</name>
        <dbReference type="ChEBI" id="CHEBI:49883"/>
        <note>4Fe-4S-S-AdoMet</note>
    </ligand>
</feature>
<dbReference type="PANTHER" id="PTHR30538">
    <property type="entry name" value="LYSINE 2,3-AMINOMUTASE-RELATED"/>
    <property type="match status" value="1"/>
</dbReference>
<evidence type="ECO:0000256" key="6">
    <source>
        <dbReference type="ARBA" id="ARBA00022723"/>
    </source>
</evidence>
<dbReference type="Proteomes" id="UP000632828">
    <property type="component" value="Unassembled WGS sequence"/>
</dbReference>
<comment type="caution">
    <text evidence="14">The sequence shown here is derived from an EMBL/GenBank/DDBJ whole genome shotgun (WGS) entry which is preliminary data.</text>
</comment>
<proteinExistence type="inferred from homology"/>
<dbReference type="SFLD" id="SFLDG01070">
    <property type="entry name" value="PLP-dependent"/>
    <property type="match status" value="1"/>
</dbReference>
<dbReference type="GO" id="GO:0051539">
    <property type="term" value="F:4 iron, 4 sulfur cluster binding"/>
    <property type="evidence" value="ECO:0007669"/>
    <property type="project" value="UniProtKB-KW"/>
</dbReference>
<protein>
    <submittedName>
        <fullName evidence="14">KamA family radical SAM protein</fullName>
    </submittedName>
</protein>
<keyword evidence="10" id="KW-0413">Isomerase</keyword>
<keyword evidence="7 12" id="KW-0663">Pyridoxal phosphate</keyword>
<keyword evidence="8" id="KW-0408">Iron</keyword>
<evidence type="ECO:0000256" key="8">
    <source>
        <dbReference type="ARBA" id="ARBA00023004"/>
    </source>
</evidence>
<evidence type="ECO:0000313" key="15">
    <source>
        <dbReference type="Proteomes" id="UP000632828"/>
    </source>
</evidence>
<sequence length="355" mass="39198">MELWQQRLKESVTTVEELAQRFGIDPEPLREVTARYPLKITPAYVDLIGEVGDPIWRQCVPDVLELEDGGYADPLAEAHYAPVPAIIHRYPDRVILLASNNCAGYCRFCTRKRKVGSSEHAVSFREQREGINYIAGDSRIRDVILSGGDPLILPDAVLEDLLARIHAIPHVEIIRIGSRVPVTLPERITPALCAMLKKYAPLYLNTHFNHPRELTPASAGACALLVDQGIVLGNQTVLLREVNDDVTTMTELLRGLLKIRVRPYYLHQMDLVQGTAHFRTPLQTGLDLIRSVRGPVSGLACPHFVVDLPGGKGKAPLLPDGLSYRDGKTLITTSDGEQVDYPDVLDTVSVANDPA</sequence>
<feature type="binding site" evidence="11">
    <location>
        <position position="102"/>
    </location>
    <ligand>
        <name>[4Fe-4S] cluster</name>
        <dbReference type="ChEBI" id="CHEBI:49883"/>
        <note>4Fe-4S-S-AdoMet</note>
    </ligand>
</feature>
<keyword evidence="4 11" id="KW-0004">4Fe-4S</keyword>
<evidence type="ECO:0000256" key="2">
    <source>
        <dbReference type="ARBA" id="ARBA00001966"/>
    </source>
</evidence>
<comment type="cofactor">
    <cofactor evidence="2">
        <name>[4Fe-4S] cluster</name>
        <dbReference type="ChEBI" id="CHEBI:49883"/>
    </cofactor>
</comment>
<dbReference type="PROSITE" id="PS51918">
    <property type="entry name" value="RADICAL_SAM"/>
    <property type="match status" value="1"/>
</dbReference>
<dbReference type="InterPro" id="IPR058240">
    <property type="entry name" value="rSAM_sf"/>
</dbReference>
<dbReference type="EMBL" id="JACWUN010000007">
    <property type="protein sequence ID" value="MBD1400495.1"/>
    <property type="molecule type" value="Genomic_DNA"/>
</dbReference>
<comment type="similarity">
    <text evidence="3">Belongs to the radical SAM superfamily. KamA family.</text>
</comment>
<evidence type="ECO:0000256" key="3">
    <source>
        <dbReference type="ARBA" id="ARBA00008703"/>
    </source>
</evidence>
<dbReference type="CDD" id="cd01335">
    <property type="entry name" value="Radical_SAM"/>
    <property type="match status" value="1"/>
</dbReference>
<evidence type="ECO:0000256" key="7">
    <source>
        <dbReference type="ARBA" id="ARBA00022898"/>
    </source>
</evidence>
<evidence type="ECO:0000256" key="4">
    <source>
        <dbReference type="ARBA" id="ARBA00022485"/>
    </source>
</evidence>
<evidence type="ECO:0000256" key="10">
    <source>
        <dbReference type="ARBA" id="ARBA00023235"/>
    </source>
</evidence>
<evidence type="ECO:0000256" key="12">
    <source>
        <dbReference type="PIRSR" id="PIRSR603739-50"/>
    </source>
</evidence>
<dbReference type="InterPro" id="IPR003739">
    <property type="entry name" value="Lys_aminomutase/Glu_NH3_mut"/>
</dbReference>
<evidence type="ECO:0000313" key="14">
    <source>
        <dbReference type="EMBL" id="MBD1400495.1"/>
    </source>
</evidence>
<keyword evidence="9 11" id="KW-0411">Iron-sulfur</keyword>
<dbReference type="NCBIfam" id="TIGR00238">
    <property type="entry name" value="KamA family radical SAM protein"/>
    <property type="match status" value="1"/>
</dbReference>
<keyword evidence="6 11" id="KW-0479">Metal-binding</keyword>
<dbReference type="AlphaFoldDB" id="A0A8J6QS00"/>
<dbReference type="Pfam" id="PF12544">
    <property type="entry name" value="LAM_C"/>
    <property type="match status" value="1"/>
</dbReference>
<feature type="modified residue" description="N6-(pyridoxal phosphate)lysine" evidence="12">
    <location>
        <position position="314"/>
    </location>
</feature>
<evidence type="ECO:0000256" key="9">
    <source>
        <dbReference type="ARBA" id="ARBA00023014"/>
    </source>
</evidence>
<dbReference type="InterPro" id="IPR007197">
    <property type="entry name" value="rSAM"/>
</dbReference>
<evidence type="ECO:0000256" key="11">
    <source>
        <dbReference type="PIRSR" id="PIRSR004911-1"/>
    </source>
</evidence>
<dbReference type="Gene3D" id="3.20.20.70">
    <property type="entry name" value="Aldolase class I"/>
    <property type="match status" value="1"/>
</dbReference>
<dbReference type="SUPFAM" id="SSF102114">
    <property type="entry name" value="Radical SAM enzymes"/>
    <property type="match status" value="1"/>
</dbReference>
<dbReference type="Pfam" id="PF04055">
    <property type="entry name" value="Radical_SAM"/>
    <property type="match status" value="1"/>
</dbReference>
<keyword evidence="15" id="KW-1185">Reference proteome</keyword>
<dbReference type="PANTHER" id="PTHR30538:SF1">
    <property type="entry name" value="L-LYSINE 2,3-AMINOMUTASE"/>
    <property type="match status" value="1"/>
</dbReference>
<evidence type="ECO:0000256" key="5">
    <source>
        <dbReference type="ARBA" id="ARBA00022691"/>
    </source>
</evidence>
<dbReference type="InterPro" id="IPR013785">
    <property type="entry name" value="Aldolase_TIM"/>
</dbReference>
<dbReference type="SFLD" id="SFLDS00029">
    <property type="entry name" value="Radical_SAM"/>
    <property type="match status" value="1"/>
</dbReference>
<evidence type="ECO:0000256" key="1">
    <source>
        <dbReference type="ARBA" id="ARBA00001933"/>
    </source>
</evidence>
<dbReference type="GO" id="GO:0046872">
    <property type="term" value="F:metal ion binding"/>
    <property type="evidence" value="ECO:0007669"/>
    <property type="project" value="UniProtKB-KW"/>
</dbReference>
<feature type="domain" description="Radical SAM core" evidence="13">
    <location>
        <begin position="88"/>
        <end position="299"/>
    </location>
</feature>
<feature type="binding site" evidence="11">
    <location>
        <position position="109"/>
    </location>
    <ligand>
        <name>[4Fe-4S] cluster</name>
        <dbReference type="ChEBI" id="CHEBI:49883"/>
        <note>4Fe-4S-S-AdoMet</note>
    </ligand>
</feature>
<dbReference type="GO" id="GO:0016853">
    <property type="term" value="F:isomerase activity"/>
    <property type="evidence" value="ECO:0007669"/>
    <property type="project" value="UniProtKB-KW"/>
</dbReference>
<reference evidence="14" key="1">
    <citation type="submission" date="2020-09" db="EMBL/GenBank/DDBJ databases">
        <title>Pelobacter alkaliphilus sp. nov., a novel anaerobic arsenate-reducing bacterium from terrestrial mud volcano.</title>
        <authorList>
            <person name="Khomyakova M.A."/>
            <person name="Merkel A.Y."/>
            <person name="Slobodkin A.I."/>
        </authorList>
    </citation>
    <scope>NUCLEOTIDE SEQUENCE</scope>
    <source>
        <strain evidence="14">M08fum</strain>
    </source>
</reference>
<comment type="cofactor">
    <cofactor evidence="1 12">
        <name>pyridoxal 5'-phosphate</name>
        <dbReference type="ChEBI" id="CHEBI:597326"/>
    </cofactor>
</comment>
<gene>
    <name evidence="14" type="ORF">ICT70_07410</name>
</gene>